<dbReference type="RefSeq" id="WP_148978344.1">
    <property type="nucleotide sequence ID" value="NZ_JBNILM010000001.1"/>
</dbReference>
<dbReference type="GO" id="GO:0055091">
    <property type="term" value="P:phospholipid homeostasis"/>
    <property type="evidence" value="ECO:0007669"/>
    <property type="project" value="TreeGrafter"/>
</dbReference>
<feature type="transmembrane region" description="Helical" evidence="7">
    <location>
        <begin position="221"/>
        <end position="241"/>
    </location>
</feature>
<keyword evidence="3" id="KW-0808">Transferase</keyword>
<evidence type="ECO:0000256" key="3">
    <source>
        <dbReference type="ARBA" id="ARBA00022679"/>
    </source>
</evidence>
<feature type="transmembrane region" description="Helical" evidence="7">
    <location>
        <begin position="162"/>
        <end position="183"/>
    </location>
</feature>
<feature type="transmembrane region" description="Helical" evidence="7">
    <location>
        <begin position="6"/>
        <end position="27"/>
    </location>
</feature>
<feature type="transmembrane region" description="Helical" evidence="7">
    <location>
        <begin position="438"/>
        <end position="462"/>
    </location>
</feature>
<feature type="transmembrane region" description="Helical" evidence="7">
    <location>
        <begin position="384"/>
        <end position="400"/>
    </location>
</feature>
<evidence type="ECO:0000313" key="9">
    <source>
        <dbReference type="Proteomes" id="UP000324517"/>
    </source>
</evidence>
<dbReference type="PANTHER" id="PTHR34697:SF2">
    <property type="entry name" value="PHOSPHATIDYLGLYCEROL LYSYLTRANSFERASE"/>
    <property type="match status" value="1"/>
</dbReference>
<evidence type="ECO:0000256" key="7">
    <source>
        <dbReference type="SAM" id="Phobius"/>
    </source>
</evidence>
<evidence type="ECO:0000313" key="8">
    <source>
        <dbReference type="EMBL" id="TYS74649.1"/>
    </source>
</evidence>
<proteinExistence type="predicted"/>
<dbReference type="GO" id="GO:0005886">
    <property type="term" value="C:plasma membrane"/>
    <property type="evidence" value="ECO:0007669"/>
    <property type="project" value="UniProtKB-SubCell"/>
</dbReference>
<dbReference type="AlphaFoldDB" id="A0A5D4THQ3"/>
<dbReference type="Proteomes" id="UP000324517">
    <property type="component" value="Unassembled WGS sequence"/>
</dbReference>
<evidence type="ECO:0000256" key="4">
    <source>
        <dbReference type="ARBA" id="ARBA00022692"/>
    </source>
</evidence>
<accession>A0A5D4THQ3</accession>
<feature type="transmembrane region" description="Helical" evidence="7">
    <location>
        <begin position="195"/>
        <end position="215"/>
    </location>
</feature>
<dbReference type="EMBL" id="VTET01000001">
    <property type="protein sequence ID" value="TYS74649.1"/>
    <property type="molecule type" value="Genomic_DNA"/>
</dbReference>
<feature type="transmembrane region" description="Helical" evidence="7">
    <location>
        <begin position="278"/>
        <end position="297"/>
    </location>
</feature>
<evidence type="ECO:0000256" key="2">
    <source>
        <dbReference type="ARBA" id="ARBA00022475"/>
    </source>
</evidence>
<reference evidence="8 9" key="1">
    <citation type="submission" date="2019-08" db="EMBL/GenBank/DDBJ databases">
        <title>Bacillus genomes from the desert of Cuatro Cienegas, Coahuila.</title>
        <authorList>
            <person name="Olmedo-Alvarez G."/>
        </authorList>
    </citation>
    <scope>NUCLEOTIDE SEQUENCE [LARGE SCALE GENOMIC DNA]</scope>
    <source>
        <strain evidence="8 9">CH98b_3T</strain>
    </source>
</reference>
<dbReference type="GO" id="GO:0016755">
    <property type="term" value="F:aminoacyltransferase activity"/>
    <property type="evidence" value="ECO:0007669"/>
    <property type="project" value="TreeGrafter"/>
</dbReference>
<keyword evidence="2" id="KW-1003">Cell membrane</keyword>
<dbReference type="PANTHER" id="PTHR34697">
    <property type="entry name" value="PHOSPHATIDYLGLYCEROL LYSYLTRANSFERASE"/>
    <property type="match status" value="1"/>
</dbReference>
<name>A0A5D4THQ3_9BACI</name>
<gene>
    <name evidence="8" type="ORF">FZC75_02840</name>
</gene>
<dbReference type="InterPro" id="IPR051211">
    <property type="entry name" value="PG_lysyltransferase"/>
</dbReference>
<comment type="caution">
    <text evidence="8">The sequence shown here is derived from an EMBL/GenBank/DDBJ whole genome shotgun (WGS) entry which is preliminary data.</text>
</comment>
<keyword evidence="4 7" id="KW-0812">Transmembrane</keyword>
<feature type="transmembrane region" description="Helical" evidence="7">
    <location>
        <begin position="90"/>
        <end position="114"/>
    </location>
</feature>
<comment type="subcellular location">
    <subcellularLocation>
        <location evidence="1">Cell membrane</location>
        <topology evidence="1">Multi-pass membrane protein</topology>
    </subcellularLocation>
</comment>
<evidence type="ECO:0000256" key="6">
    <source>
        <dbReference type="ARBA" id="ARBA00023136"/>
    </source>
</evidence>
<evidence type="ECO:0000256" key="5">
    <source>
        <dbReference type="ARBA" id="ARBA00022989"/>
    </source>
</evidence>
<feature type="transmembrane region" description="Helical" evidence="7">
    <location>
        <begin position="482"/>
        <end position="503"/>
    </location>
</feature>
<feature type="transmembrane region" description="Helical" evidence="7">
    <location>
        <begin position="48"/>
        <end position="70"/>
    </location>
</feature>
<dbReference type="OrthoDB" id="145485at2"/>
<feature type="transmembrane region" description="Helical" evidence="7">
    <location>
        <begin position="318"/>
        <end position="340"/>
    </location>
</feature>
<feature type="transmembrane region" description="Helical" evidence="7">
    <location>
        <begin position="126"/>
        <end position="150"/>
    </location>
</feature>
<sequence length="640" mass="73607">MQLFRNTYFLKVLKVVFPLTILIVLYIEGKKQIQSINMALVMEKIRDIGFFSFTWLIILGVLAVSTMIFYDLFISSGLKVRIPARKLAVYGFSSNSFANFMGFGGFAGVGLRTLYYRKYARNFPLLLKSVTIILPYMLCGLSIFAWWVVIYEWTDPTLLLDYPILKLPLLIMSGYLFFIFLASHFTKSLNIRQQLILIGISFLEWFFAGIVFWQTSVLLNVDVPVLITFTIFFMAAIAGVLSTVPGGVGAFDFVVLVGFASFEVYEEKLVALLLLYRLVYYVVPFLISSIVFFTFMFKEKAWKSLLPEGRSWSIVCHRILSIWVLIVGALLVLFPVIPAIVRKITIANEFLSMEMMQVSHQFSITIGITLLVLARAIEDKVKRAYYFTFFILAFGTLVSFSKGFHFWEAVLFLVAMLLLYFSRRLFYRKSSQYTFVKGLIDGVILLAIALIYVIVGSLQISYIQRIVPKRLQDLFSLDTQSLWQDVGFGVLLAIALIYFGLFIKRWKESGSLFQTVPESDEHIAQPLLNNKPIYFYSSDQGNIYYQKCMDNLIVMERIDCEPDSHLQSVFLCQKFENEMDRYGFTVIIPSVKEEEVSSFRDAGFQIIEEDEKIYALSNNVPQIVAKTNIKWLNRMVNKMA</sequence>
<keyword evidence="5 7" id="KW-1133">Transmembrane helix</keyword>
<organism evidence="8 9">
    <name type="scientific">Sutcliffiella horikoshii</name>
    <dbReference type="NCBI Taxonomy" id="79883"/>
    <lineage>
        <taxon>Bacteria</taxon>
        <taxon>Bacillati</taxon>
        <taxon>Bacillota</taxon>
        <taxon>Bacilli</taxon>
        <taxon>Bacillales</taxon>
        <taxon>Bacillaceae</taxon>
        <taxon>Sutcliffiella</taxon>
    </lineage>
</organism>
<protein>
    <submittedName>
        <fullName evidence="8">Lysylphosphatidylglycerol synthetase family protein</fullName>
    </submittedName>
</protein>
<dbReference type="NCBIfam" id="TIGR00374">
    <property type="entry name" value="flippase-like domain"/>
    <property type="match status" value="1"/>
</dbReference>
<keyword evidence="6 7" id="KW-0472">Membrane</keyword>
<dbReference type="InterPro" id="IPR022791">
    <property type="entry name" value="L-PG_synthase/AglD"/>
</dbReference>
<evidence type="ECO:0000256" key="1">
    <source>
        <dbReference type="ARBA" id="ARBA00004651"/>
    </source>
</evidence>
<feature type="transmembrane region" description="Helical" evidence="7">
    <location>
        <begin position="406"/>
        <end position="426"/>
    </location>
</feature>